<gene>
    <name evidence="1" type="ORF">NCTC10571_00402</name>
</gene>
<dbReference type="EMBL" id="UGPP01000001">
    <property type="protein sequence ID" value="STY70279.1"/>
    <property type="molecule type" value="Genomic_DNA"/>
</dbReference>
<evidence type="ECO:0000313" key="2">
    <source>
        <dbReference type="Proteomes" id="UP000255234"/>
    </source>
</evidence>
<protein>
    <submittedName>
        <fullName evidence="1">Uncharacterized protein</fullName>
    </submittedName>
</protein>
<accession>A0A378NRJ5</accession>
<organism evidence="1 2">
    <name type="scientific">Megamonas hypermegale</name>
    <dbReference type="NCBI Taxonomy" id="158847"/>
    <lineage>
        <taxon>Bacteria</taxon>
        <taxon>Bacillati</taxon>
        <taxon>Bacillota</taxon>
        <taxon>Negativicutes</taxon>
        <taxon>Selenomonadales</taxon>
        <taxon>Selenomonadaceae</taxon>
        <taxon>Megamonas</taxon>
    </lineage>
</organism>
<dbReference type="RefSeq" id="WP_115150976.1">
    <property type="nucleotide sequence ID" value="NZ_UGPP01000001.1"/>
</dbReference>
<dbReference type="AlphaFoldDB" id="A0A378NRJ5"/>
<reference evidence="1 2" key="1">
    <citation type="submission" date="2018-06" db="EMBL/GenBank/DDBJ databases">
        <authorList>
            <consortium name="Pathogen Informatics"/>
            <person name="Doyle S."/>
        </authorList>
    </citation>
    <scope>NUCLEOTIDE SEQUENCE [LARGE SCALE GENOMIC DNA]</scope>
    <source>
        <strain evidence="1 2">NCTC10571</strain>
    </source>
</reference>
<evidence type="ECO:0000313" key="1">
    <source>
        <dbReference type="EMBL" id="STY70279.1"/>
    </source>
</evidence>
<name>A0A378NRJ5_9FIRM</name>
<dbReference type="Proteomes" id="UP000255234">
    <property type="component" value="Unassembled WGS sequence"/>
</dbReference>
<sequence>MDNIAIELNDISFKLKSIGLLMSTLPTDLYKRDDLINFYRYFNQELKDKAKKLDKLLELLYKSSFHVSVIDVLENITLDLSNISILANNLSLDTWNTDDLSAGYCYIGQEVKKKADIISSLELYKKNSPLQ</sequence>
<proteinExistence type="predicted"/>